<comment type="subunit">
    <text evidence="10">Homodimer. Interacts (via the Fibrinogen C-terminal domain) with LAG3 (via Ig-like domains 1 and 2).</text>
</comment>
<keyword evidence="2" id="KW-0964">Secreted</keyword>
<keyword evidence="7" id="KW-1015">Disulfide bond</keyword>
<dbReference type="InterPro" id="IPR036056">
    <property type="entry name" value="Fibrinogen-like_C"/>
</dbReference>
<dbReference type="SUPFAM" id="SSF56496">
    <property type="entry name" value="Fibrinogen C-terminal domain-like"/>
    <property type="match status" value="1"/>
</dbReference>
<accession>A0A8C9UWI0</accession>
<feature type="signal peptide" evidence="12">
    <location>
        <begin position="1"/>
        <end position="25"/>
    </location>
</feature>
<dbReference type="PROSITE" id="PS51406">
    <property type="entry name" value="FIBRINOGEN_C_2"/>
    <property type="match status" value="1"/>
</dbReference>
<dbReference type="InterPro" id="IPR020837">
    <property type="entry name" value="Fibrinogen_CS"/>
</dbReference>
<dbReference type="SMART" id="SM00186">
    <property type="entry name" value="FBG"/>
    <property type="match status" value="1"/>
</dbReference>
<feature type="domain" description="Fibrinogen C-terminal" evidence="13">
    <location>
        <begin position="73"/>
        <end position="305"/>
    </location>
</feature>
<dbReference type="GO" id="GO:0070527">
    <property type="term" value="P:platelet aggregation"/>
    <property type="evidence" value="ECO:0007669"/>
    <property type="project" value="TreeGrafter"/>
</dbReference>
<comment type="function">
    <text evidence="9">Immune suppressive molecule that inhibits antigen-specific T-cell activation by acting as a major ligand of LAG3. Responsible for LAG3 T-cell inhibitory function. Binds LAG3 independently from MHC class II (MHC-II). Secreted by, and promotes growth of, hepatocytes.</text>
</comment>
<dbReference type="InterPro" id="IPR014716">
    <property type="entry name" value="Fibrinogen_a/b/g_C_1"/>
</dbReference>
<evidence type="ECO:0000259" key="13">
    <source>
        <dbReference type="PROSITE" id="PS51406"/>
    </source>
</evidence>
<reference evidence="14 15" key="1">
    <citation type="submission" date="2019-04" db="EMBL/GenBank/DDBJ databases">
        <authorList>
            <consortium name="Wellcome Sanger Institute Data Sharing"/>
        </authorList>
    </citation>
    <scope>NUCLEOTIDE SEQUENCE [LARGE SCALE GENOMIC DNA]</scope>
</reference>
<evidence type="ECO:0000256" key="8">
    <source>
        <dbReference type="ARBA" id="ARBA00039489"/>
    </source>
</evidence>
<feature type="coiled-coil region" evidence="11">
    <location>
        <begin position="25"/>
        <end position="59"/>
    </location>
</feature>
<keyword evidence="6" id="KW-1064">Adaptive immunity</keyword>
<gene>
    <name evidence="14" type="primary">fgl1</name>
</gene>
<evidence type="ECO:0000256" key="1">
    <source>
        <dbReference type="ARBA" id="ARBA00004613"/>
    </source>
</evidence>
<dbReference type="GO" id="GO:0042730">
    <property type="term" value="P:fibrinolysis"/>
    <property type="evidence" value="ECO:0007669"/>
    <property type="project" value="TreeGrafter"/>
</dbReference>
<comment type="subcellular location">
    <subcellularLocation>
        <location evidence="1">Secreted</location>
    </subcellularLocation>
</comment>
<evidence type="ECO:0000256" key="12">
    <source>
        <dbReference type="SAM" id="SignalP"/>
    </source>
</evidence>
<dbReference type="InterPro" id="IPR037579">
    <property type="entry name" value="FIB_ANG-like"/>
</dbReference>
<keyword evidence="3 12" id="KW-0732">Signal</keyword>
<evidence type="ECO:0000256" key="6">
    <source>
        <dbReference type="ARBA" id="ARBA00023130"/>
    </source>
</evidence>
<dbReference type="NCBIfam" id="NF040941">
    <property type="entry name" value="GGGWT_bact"/>
    <property type="match status" value="1"/>
</dbReference>
<keyword evidence="15" id="KW-1185">Reference proteome</keyword>
<dbReference type="PANTHER" id="PTHR47221">
    <property type="entry name" value="FIBRINOGEN ALPHA CHAIN"/>
    <property type="match status" value="1"/>
</dbReference>
<evidence type="ECO:0000256" key="3">
    <source>
        <dbReference type="ARBA" id="ARBA00022729"/>
    </source>
</evidence>
<dbReference type="InterPro" id="IPR002181">
    <property type="entry name" value="Fibrinogen_a/b/g_C_dom"/>
</dbReference>
<dbReference type="GO" id="GO:0034116">
    <property type="term" value="P:positive regulation of heterotypic cell-cell adhesion"/>
    <property type="evidence" value="ECO:0007669"/>
    <property type="project" value="TreeGrafter"/>
</dbReference>
<dbReference type="GO" id="GO:0072377">
    <property type="term" value="P:blood coagulation, common pathway"/>
    <property type="evidence" value="ECO:0007669"/>
    <property type="project" value="TreeGrafter"/>
</dbReference>
<dbReference type="GO" id="GO:0002250">
    <property type="term" value="P:adaptive immune response"/>
    <property type="evidence" value="ECO:0007669"/>
    <property type="project" value="UniProtKB-KW"/>
</dbReference>
<evidence type="ECO:0000313" key="14">
    <source>
        <dbReference type="Ensembl" id="ENSSFOP00015000039.1"/>
    </source>
</evidence>
<dbReference type="PROSITE" id="PS00514">
    <property type="entry name" value="FIBRINOGEN_C_1"/>
    <property type="match status" value="1"/>
</dbReference>
<feature type="chain" id="PRO_5034161948" description="Fibrinogen-like protein 1" evidence="12">
    <location>
        <begin position="26"/>
        <end position="311"/>
    </location>
</feature>
<evidence type="ECO:0000313" key="15">
    <source>
        <dbReference type="Proteomes" id="UP000694397"/>
    </source>
</evidence>
<dbReference type="KEGG" id="sfm:108924432"/>
<dbReference type="PANTHER" id="PTHR47221:SF8">
    <property type="entry name" value="FIBRINOGEN LIKE 1A"/>
    <property type="match status" value="1"/>
</dbReference>
<reference evidence="14" key="2">
    <citation type="submission" date="2025-08" db="UniProtKB">
        <authorList>
            <consortium name="Ensembl"/>
        </authorList>
    </citation>
    <scope>IDENTIFICATION</scope>
</reference>
<evidence type="ECO:0000256" key="5">
    <source>
        <dbReference type="ARBA" id="ARBA00023054"/>
    </source>
</evidence>
<dbReference type="Pfam" id="PF00147">
    <property type="entry name" value="Fibrinogen_C"/>
    <property type="match status" value="1"/>
</dbReference>
<dbReference type="GO" id="GO:0030674">
    <property type="term" value="F:protein-macromolecule adaptor activity"/>
    <property type="evidence" value="ECO:0007669"/>
    <property type="project" value="TreeGrafter"/>
</dbReference>
<dbReference type="CDD" id="cd00087">
    <property type="entry name" value="FReD"/>
    <property type="match status" value="1"/>
</dbReference>
<keyword evidence="4" id="KW-0391">Immunity</keyword>
<name>A0A8C9UWI0_SCLFO</name>
<evidence type="ECO:0000256" key="4">
    <source>
        <dbReference type="ARBA" id="ARBA00022859"/>
    </source>
</evidence>
<organism evidence="14 15">
    <name type="scientific">Scleropages formosus</name>
    <name type="common">Asian bonytongue</name>
    <name type="synonym">Osteoglossum formosum</name>
    <dbReference type="NCBI Taxonomy" id="113540"/>
    <lineage>
        <taxon>Eukaryota</taxon>
        <taxon>Metazoa</taxon>
        <taxon>Chordata</taxon>
        <taxon>Craniata</taxon>
        <taxon>Vertebrata</taxon>
        <taxon>Euteleostomi</taxon>
        <taxon>Actinopterygii</taxon>
        <taxon>Neopterygii</taxon>
        <taxon>Teleostei</taxon>
        <taxon>Osteoglossocephala</taxon>
        <taxon>Osteoglossomorpha</taxon>
        <taxon>Osteoglossiformes</taxon>
        <taxon>Osteoglossidae</taxon>
        <taxon>Scleropages</taxon>
    </lineage>
</organism>
<dbReference type="GeneTree" id="ENSGT00940000164070"/>
<dbReference type="GO" id="GO:0005577">
    <property type="term" value="C:fibrinogen complex"/>
    <property type="evidence" value="ECO:0007669"/>
    <property type="project" value="TreeGrafter"/>
</dbReference>
<proteinExistence type="predicted"/>
<evidence type="ECO:0000256" key="7">
    <source>
        <dbReference type="ARBA" id="ARBA00023157"/>
    </source>
</evidence>
<dbReference type="Proteomes" id="UP000694397">
    <property type="component" value="Chromosome 16"/>
</dbReference>
<dbReference type="GO" id="GO:0005201">
    <property type="term" value="F:extracellular matrix structural constituent"/>
    <property type="evidence" value="ECO:0007669"/>
    <property type="project" value="TreeGrafter"/>
</dbReference>
<evidence type="ECO:0000256" key="9">
    <source>
        <dbReference type="ARBA" id="ARBA00049639"/>
    </source>
</evidence>
<dbReference type="Gene3D" id="3.90.215.10">
    <property type="entry name" value="Gamma Fibrinogen, chain A, domain 1"/>
    <property type="match status" value="1"/>
</dbReference>
<keyword evidence="5 11" id="KW-0175">Coiled coil</keyword>
<evidence type="ECO:0000256" key="11">
    <source>
        <dbReference type="SAM" id="Coils"/>
    </source>
</evidence>
<protein>
    <recommendedName>
        <fullName evidence="8">Fibrinogen-like protein 1</fullName>
    </recommendedName>
</protein>
<evidence type="ECO:0000256" key="10">
    <source>
        <dbReference type="ARBA" id="ARBA00049681"/>
    </source>
</evidence>
<dbReference type="OrthoDB" id="7725475at2759"/>
<sequence length="311" mass="36233">MGKTGVRKEFILALVFFTHICVSSSDECQQERQRLQAQVKTLEERVARQQMLLNQLRSQQTQISVTDDIYVDPSGQVEYTDCSQVYNDGKRQSGLYVIKPLQSPNKMTVYCDMSDGGGWTVFQRRTDGKESFYRNWAEYKKGFGNMRSSAGEFWLGNNNLHYLTSQGDYTLRINMEDFDGNQRFAVYKHFKVADEKDAYQLGFGEYTGTAGDSLAGTYHPEVQWWASHQGMKFSTYDRDNDRYEHNCAREDKAGWWFNRCHSANLNGLYYQGPYTAVTDNGIIWYTWHGWWYSLKSVHMKVRPAYFEPNTV</sequence>
<dbReference type="FunFam" id="3.90.215.10:FF:000001">
    <property type="entry name" value="Tenascin isoform 1"/>
    <property type="match status" value="1"/>
</dbReference>
<reference evidence="14" key="3">
    <citation type="submission" date="2025-09" db="UniProtKB">
        <authorList>
            <consortium name="Ensembl"/>
        </authorList>
    </citation>
    <scope>IDENTIFICATION</scope>
</reference>
<dbReference type="AlphaFoldDB" id="A0A8C9UWI0"/>
<dbReference type="Ensembl" id="ENSSFOT00015000063.2">
    <property type="protein sequence ID" value="ENSSFOP00015000039.1"/>
    <property type="gene ID" value="ENSSFOG00015000063.2"/>
</dbReference>
<evidence type="ECO:0000256" key="2">
    <source>
        <dbReference type="ARBA" id="ARBA00022525"/>
    </source>
</evidence>